<dbReference type="CDD" id="cd01085">
    <property type="entry name" value="APP"/>
    <property type="match status" value="1"/>
</dbReference>
<dbReference type="SUPFAM" id="SSF53092">
    <property type="entry name" value="Creatinase/prolidase N-terminal domain"/>
    <property type="match status" value="1"/>
</dbReference>
<dbReference type="Proteomes" id="UP000092555">
    <property type="component" value="Unassembled WGS sequence"/>
</dbReference>
<evidence type="ECO:0000256" key="1">
    <source>
        <dbReference type="ARBA" id="ARBA00001936"/>
    </source>
</evidence>
<dbReference type="FunFam" id="3.40.350.10:FF:000003">
    <property type="entry name" value="Xaa-pro aminopeptidase P"/>
    <property type="match status" value="1"/>
</dbReference>
<comment type="similarity">
    <text evidence="2">Belongs to the peptidase M24B family.</text>
</comment>
<evidence type="ECO:0000256" key="2">
    <source>
        <dbReference type="ARBA" id="ARBA00008766"/>
    </source>
</evidence>
<evidence type="ECO:0000259" key="7">
    <source>
        <dbReference type="Pfam" id="PF01321"/>
    </source>
</evidence>
<dbReference type="STRING" id="869754.A0A1A0HCS6"/>
<dbReference type="Pfam" id="PF01321">
    <property type="entry name" value="Creatinase_N"/>
    <property type="match status" value="1"/>
</dbReference>
<dbReference type="OrthoDB" id="9995434at2759"/>
<dbReference type="Gene3D" id="3.40.350.10">
    <property type="entry name" value="Creatinase/prolidase N-terminal domain"/>
    <property type="match status" value="2"/>
</dbReference>
<keyword evidence="9" id="KW-0031">Aminopeptidase</keyword>
<dbReference type="Pfam" id="PF16188">
    <property type="entry name" value="Peptidase_M24_C"/>
    <property type="match status" value="1"/>
</dbReference>
<protein>
    <submittedName>
        <fullName evidence="9">Creatinase/aminopeptidase</fullName>
    </submittedName>
</protein>
<dbReference type="PANTHER" id="PTHR43763:SF6">
    <property type="entry name" value="XAA-PRO AMINOPEPTIDASE 1"/>
    <property type="match status" value="1"/>
</dbReference>
<dbReference type="GO" id="GO:0046872">
    <property type="term" value="F:metal ion binding"/>
    <property type="evidence" value="ECO:0007669"/>
    <property type="project" value="UniProtKB-KW"/>
</dbReference>
<dbReference type="InterPro" id="IPR029149">
    <property type="entry name" value="Creatin/AminoP/Spt16_N"/>
</dbReference>
<dbReference type="Gene3D" id="3.90.230.10">
    <property type="entry name" value="Creatinase/methionine aminopeptidase superfamily"/>
    <property type="match status" value="1"/>
</dbReference>
<feature type="domain" description="Creatinase N-terminal" evidence="7">
    <location>
        <begin position="93"/>
        <end position="235"/>
    </location>
</feature>
<feature type="domain" description="Peptidase M24" evidence="6">
    <location>
        <begin position="444"/>
        <end position="640"/>
    </location>
</feature>
<comment type="caution">
    <text evidence="9">The sequence shown here is derived from an EMBL/GenBank/DDBJ whole genome shotgun (WGS) entry which is preliminary data.</text>
</comment>
<evidence type="ECO:0000256" key="5">
    <source>
        <dbReference type="ARBA" id="ARBA00023211"/>
    </source>
</evidence>
<dbReference type="RefSeq" id="XP_018712302.1">
    <property type="nucleotide sequence ID" value="XM_018855721.1"/>
</dbReference>
<dbReference type="InterPro" id="IPR032416">
    <property type="entry name" value="Peptidase_M24_C"/>
</dbReference>
<keyword evidence="10" id="KW-1185">Reference proteome</keyword>
<dbReference type="Pfam" id="PF16189">
    <property type="entry name" value="Creatinase_N_2"/>
    <property type="match status" value="1"/>
</dbReference>
<evidence type="ECO:0000256" key="4">
    <source>
        <dbReference type="ARBA" id="ARBA00022801"/>
    </source>
</evidence>
<dbReference type="InterPro" id="IPR000587">
    <property type="entry name" value="Creatinase_N"/>
</dbReference>
<dbReference type="PANTHER" id="PTHR43763">
    <property type="entry name" value="XAA-PRO AMINOPEPTIDASE 1"/>
    <property type="match status" value="1"/>
</dbReference>
<dbReference type="Pfam" id="PF00557">
    <property type="entry name" value="Peptidase_M24"/>
    <property type="match status" value="1"/>
</dbReference>
<feature type="domain" description="Peptidase M24 C-terminal" evidence="8">
    <location>
        <begin position="655"/>
        <end position="719"/>
    </location>
</feature>
<name>A0A1A0HCS6_9ASCO</name>
<dbReference type="InterPro" id="IPR000994">
    <property type="entry name" value="Pept_M24"/>
</dbReference>
<accession>A0A1A0HCS6</accession>
<dbReference type="InterPro" id="IPR036005">
    <property type="entry name" value="Creatinase/aminopeptidase-like"/>
</dbReference>
<keyword evidence="5" id="KW-0464">Manganese</keyword>
<dbReference type="EMBL" id="LXTC01000002">
    <property type="protein sequence ID" value="OBA21806.1"/>
    <property type="molecule type" value="Genomic_DNA"/>
</dbReference>
<comment type="cofactor">
    <cofactor evidence="1">
        <name>Mn(2+)</name>
        <dbReference type="ChEBI" id="CHEBI:29035"/>
    </cofactor>
</comment>
<keyword evidence="4" id="KW-0378">Hydrolase</keyword>
<evidence type="ECO:0000313" key="9">
    <source>
        <dbReference type="EMBL" id="OBA21806.1"/>
    </source>
</evidence>
<evidence type="ECO:0000259" key="6">
    <source>
        <dbReference type="Pfam" id="PF00557"/>
    </source>
</evidence>
<dbReference type="GeneID" id="30028697"/>
<proteinExistence type="inferred from homology"/>
<dbReference type="SUPFAM" id="SSF55920">
    <property type="entry name" value="Creatinase/aminopeptidase"/>
    <property type="match status" value="1"/>
</dbReference>
<dbReference type="GO" id="GO:0070006">
    <property type="term" value="F:metalloaminopeptidase activity"/>
    <property type="evidence" value="ECO:0007669"/>
    <property type="project" value="InterPro"/>
</dbReference>
<keyword evidence="9" id="KW-0645">Protease</keyword>
<dbReference type="FunFam" id="3.90.230.10:FF:000004">
    <property type="entry name" value="xaa-Pro aminopeptidase 1 isoform X1"/>
    <property type="match status" value="1"/>
</dbReference>
<keyword evidence="3" id="KW-0479">Metal-binding</keyword>
<dbReference type="AlphaFoldDB" id="A0A1A0HCS6"/>
<evidence type="ECO:0000256" key="3">
    <source>
        <dbReference type="ARBA" id="ARBA00022723"/>
    </source>
</evidence>
<reference evidence="9 10" key="1">
    <citation type="submission" date="2016-05" db="EMBL/GenBank/DDBJ databases">
        <title>Comparative genomics of biotechnologically important yeasts.</title>
        <authorList>
            <consortium name="DOE Joint Genome Institute"/>
            <person name="Riley R."/>
            <person name="Haridas S."/>
            <person name="Wolfe K.H."/>
            <person name="Lopes M.R."/>
            <person name="Hittinger C.T."/>
            <person name="Goker M."/>
            <person name="Salamov A."/>
            <person name="Wisecaver J."/>
            <person name="Long T.M."/>
            <person name="Aerts A.L."/>
            <person name="Barry K."/>
            <person name="Choi C."/>
            <person name="Clum A."/>
            <person name="Coughlan A.Y."/>
            <person name="Deshpande S."/>
            <person name="Douglass A.P."/>
            <person name="Hanson S.J."/>
            <person name="Klenk H.-P."/>
            <person name="LaButti K."/>
            <person name="Lapidus A."/>
            <person name="Lindquist E."/>
            <person name="Lipzen A."/>
            <person name="Meier-kolthoff J.P."/>
            <person name="Ohm R.A."/>
            <person name="Otillar R.P."/>
            <person name="Pangilinan J."/>
            <person name="Peng Y."/>
            <person name="Rokas A."/>
            <person name="Rosa C.A."/>
            <person name="Scheuner C."/>
            <person name="Sibirny A.A."/>
            <person name="Slot J.C."/>
            <person name="Stielow J.B."/>
            <person name="Sun H."/>
            <person name="Kurtzman C.P."/>
            <person name="Blackwell M."/>
            <person name="Grigoriev I.V."/>
            <person name="Jeffries T.W."/>
        </authorList>
    </citation>
    <scope>NUCLEOTIDE SEQUENCE [LARGE SCALE GENOMIC DNA]</scope>
    <source>
        <strain evidence="9 10">NRRL YB-4993</strain>
    </source>
</reference>
<evidence type="ECO:0000259" key="8">
    <source>
        <dbReference type="Pfam" id="PF16188"/>
    </source>
</evidence>
<gene>
    <name evidence="9" type="ORF">METBIDRAFT_30829</name>
</gene>
<dbReference type="GO" id="GO:0005737">
    <property type="term" value="C:cytoplasm"/>
    <property type="evidence" value="ECO:0007669"/>
    <property type="project" value="UniProtKB-ARBA"/>
</dbReference>
<evidence type="ECO:0000313" key="10">
    <source>
        <dbReference type="Proteomes" id="UP000092555"/>
    </source>
</evidence>
<organism evidence="9 10">
    <name type="scientific">Metschnikowia bicuspidata var. bicuspidata NRRL YB-4993</name>
    <dbReference type="NCBI Taxonomy" id="869754"/>
    <lineage>
        <taxon>Eukaryota</taxon>
        <taxon>Fungi</taxon>
        <taxon>Dikarya</taxon>
        <taxon>Ascomycota</taxon>
        <taxon>Saccharomycotina</taxon>
        <taxon>Pichiomycetes</taxon>
        <taxon>Metschnikowiaceae</taxon>
        <taxon>Metschnikowia</taxon>
    </lineage>
</organism>
<dbReference type="InterPro" id="IPR033740">
    <property type="entry name" value="Pept_M24B"/>
</dbReference>
<sequence>MEKSPLLDEPVETGPETSWRSLLSSTIAKPLQCISSISLGDGSTHSSFQSGLDADSRIEALIALEQPLDSEPLPQLPFSDCTVKSSLTVEKKLLKIRQLMKVHGVAVYIVPSEDEHQSEETALADKRREFLSGFTGSAGLCVVTLDSDTNLEGEAALSTDGRYFLQAEKQLDSRFWRLLKQGVRGHPSWQEFALSKAAASKFSSVISCDPKLLSFEMGEYLMLALAERGVKFKPILDLNFVDAVWGTDKPARSLEPVYLLPLEYSGEESTRKIARIRNQMHGLGASHLVISALDDIGWLLNLRADEDIPFSPFFFSYLILTHDYVWLYANEVKLANVEQHLAEISGLVVKKYNFFYPDLTTLRATVKHPNIKIILPDKGACNYALLDSIPNSLAKRSIIHLSIVSVTKLFKNPTELHNANVAHSRDSLAFIVFSAWLENQLVHRRKKVLEYEAAQKIYAIRSQFPNFKGLSYETISSTGANAAIIHYAPTKKENSVIDPKKPYLLDSGAHYLEGTTDITRTYKFGDAGLTDDYKKYYTLVLKGHLAVAMAKFPAGSRTTGTVLDAYARQPLWNEGLDFNHGTGHGVGSFGNVHEGPLYILTTSGGVSTADYFKKGAIVSDEPGFYIDGECGFRIESELAVIECSPAFGKTRSGGKYLGFQYLTKVPFCLKLIDKRFLTPIEIKWINDFNASLREEFGSKLLKMGDKRAYGWLLKETHPI</sequence>
<dbReference type="InterPro" id="IPR050422">
    <property type="entry name" value="X-Pro_aminopeptidase_P"/>
</dbReference>